<dbReference type="PROSITE" id="PS50011">
    <property type="entry name" value="PROTEIN_KINASE_DOM"/>
    <property type="match status" value="1"/>
</dbReference>
<dbReference type="SUPFAM" id="SSF56112">
    <property type="entry name" value="Protein kinase-like (PK-like)"/>
    <property type="match status" value="1"/>
</dbReference>
<evidence type="ECO:0000313" key="13">
    <source>
        <dbReference type="Proteomes" id="UP000770015"/>
    </source>
</evidence>
<dbReference type="Proteomes" id="UP000770015">
    <property type="component" value="Unassembled WGS sequence"/>
</dbReference>
<comment type="catalytic activity">
    <reaction evidence="7">
        <text>L-threonyl-[protein] + ATP = O-phospho-L-threonyl-[protein] + ADP + H(+)</text>
        <dbReference type="Rhea" id="RHEA:46608"/>
        <dbReference type="Rhea" id="RHEA-COMP:11060"/>
        <dbReference type="Rhea" id="RHEA-COMP:11605"/>
        <dbReference type="ChEBI" id="CHEBI:15378"/>
        <dbReference type="ChEBI" id="CHEBI:30013"/>
        <dbReference type="ChEBI" id="CHEBI:30616"/>
        <dbReference type="ChEBI" id="CHEBI:61977"/>
        <dbReference type="ChEBI" id="CHEBI:456216"/>
        <dbReference type="EC" id="2.7.11.1"/>
    </reaction>
</comment>
<comment type="similarity">
    <text evidence="10">Belongs to the protein kinase superfamily.</text>
</comment>
<dbReference type="GO" id="GO:0005524">
    <property type="term" value="F:ATP binding"/>
    <property type="evidence" value="ECO:0007669"/>
    <property type="project" value="UniProtKB-UniRule"/>
</dbReference>
<organism evidence="12 13">
    <name type="scientific">Plectosphaerella plurivora</name>
    <dbReference type="NCBI Taxonomy" id="936078"/>
    <lineage>
        <taxon>Eukaryota</taxon>
        <taxon>Fungi</taxon>
        <taxon>Dikarya</taxon>
        <taxon>Ascomycota</taxon>
        <taxon>Pezizomycotina</taxon>
        <taxon>Sordariomycetes</taxon>
        <taxon>Hypocreomycetidae</taxon>
        <taxon>Glomerellales</taxon>
        <taxon>Plectosphaerellaceae</taxon>
        <taxon>Plectosphaerella</taxon>
    </lineage>
</organism>
<feature type="domain" description="Protein kinase" evidence="11">
    <location>
        <begin position="66"/>
        <end position="440"/>
    </location>
</feature>
<dbReference type="EC" id="2.7.11.1" evidence="1"/>
<keyword evidence="5 12" id="KW-0418">Kinase</keyword>
<dbReference type="AlphaFoldDB" id="A0A9P9AEY1"/>
<accession>A0A9P9AEY1</accession>
<dbReference type="Pfam" id="PF00069">
    <property type="entry name" value="Pkinase"/>
    <property type="match status" value="2"/>
</dbReference>
<dbReference type="PANTHER" id="PTHR47634:SF9">
    <property type="entry name" value="PROTEIN KINASE DOMAIN-CONTAINING PROTEIN-RELATED"/>
    <property type="match status" value="1"/>
</dbReference>
<feature type="binding site" evidence="9">
    <location>
        <position position="100"/>
    </location>
    <ligand>
        <name>ATP</name>
        <dbReference type="ChEBI" id="CHEBI:30616"/>
    </ligand>
</feature>
<dbReference type="InterPro" id="IPR011009">
    <property type="entry name" value="Kinase-like_dom_sf"/>
</dbReference>
<dbReference type="SMART" id="SM00220">
    <property type="entry name" value="S_TKc"/>
    <property type="match status" value="1"/>
</dbReference>
<evidence type="ECO:0000259" key="11">
    <source>
        <dbReference type="PROSITE" id="PS50011"/>
    </source>
</evidence>
<gene>
    <name evidence="12" type="ORF">F5X68DRAFT_228773</name>
</gene>
<evidence type="ECO:0000256" key="2">
    <source>
        <dbReference type="ARBA" id="ARBA00022527"/>
    </source>
</evidence>
<dbReference type="OrthoDB" id="5979581at2759"/>
<evidence type="ECO:0000256" key="8">
    <source>
        <dbReference type="ARBA" id="ARBA00048679"/>
    </source>
</evidence>
<sequence>MIEGPQGPIISTLPPNYQSREFISWHSSWDRYPVNAWVYDGEEGSENYGPGGHHPVFIGDVFNGRYQVLSKLGYGMFSTVWLVKDLKSGPDDKTPYRAMKCLIAEAYNNPAGKKNIFELEILKHLRDAGPGTTGHEFISHLLDDFEHEGPNGKHVCLIFEPMGETLQTFNTWFEANEKRIPRAVMRRFSIQLILAIMYAHHNGIIHTDIKPDNIFVKFRDFSLIENYLAELEPVEQDREGDYKPLNSKPLRWDYFPEGDVDFSEFDICLGDWGVATWADNHLSDVIQPIRLRAPEVLIRAKDWDQSVDWWNFGCVLMQLSRRVCLFTGDHPLDGDYDFFMHLAQIEDLCGPFPRQLLDRGLPELVEDVFDENCRVKADFHVIDGVNYRTEECFRKLDSDEIMQDYVGQEREELVNFMRMLMKVEPSERPTGVQLLRHPWLDALN</sequence>
<evidence type="ECO:0000256" key="3">
    <source>
        <dbReference type="ARBA" id="ARBA00022679"/>
    </source>
</evidence>
<dbReference type="InterPro" id="IPR000719">
    <property type="entry name" value="Prot_kinase_dom"/>
</dbReference>
<evidence type="ECO:0000256" key="1">
    <source>
        <dbReference type="ARBA" id="ARBA00012513"/>
    </source>
</evidence>
<keyword evidence="2 10" id="KW-0723">Serine/threonine-protein kinase</keyword>
<protein>
    <recommendedName>
        <fullName evidence="1">non-specific serine/threonine protein kinase</fullName>
        <ecNumber evidence="1">2.7.11.1</ecNumber>
    </recommendedName>
</protein>
<dbReference type="PROSITE" id="PS00108">
    <property type="entry name" value="PROTEIN_KINASE_ST"/>
    <property type="match status" value="1"/>
</dbReference>
<dbReference type="GO" id="GO:0004674">
    <property type="term" value="F:protein serine/threonine kinase activity"/>
    <property type="evidence" value="ECO:0007669"/>
    <property type="project" value="UniProtKB-KW"/>
</dbReference>
<dbReference type="GO" id="GO:0050684">
    <property type="term" value="P:regulation of mRNA processing"/>
    <property type="evidence" value="ECO:0007669"/>
    <property type="project" value="TreeGrafter"/>
</dbReference>
<evidence type="ECO:0000256" key="4">
    <source>
        <dbReference type="ARBA" id="ARBA00022741"/>
    </source>
</evidence>
<dbReference type="Gene3D" id="1.10.510.10">
    <property type="entry name" value="Transferase(Phosphotransferase) domain 1"/>
    <property type="match status" value="1"/>
</dbReference>
<dbReference type="PROSITE" id="PS00107">
    <property type="entry name" value="PROTEIN_KINASE_ATP"/>
    <property type="match status" value="1"/>
</dbReference>
<evidence type="ECO:0000256" key="6">
    <source>
        <dbReference type="ARBA" id="ARBA00022840"/>
    </source>
</evidence>
<reference evidence="12" key="1">
    <citation type="journal article" date="2021" name="Nat. Commun.">
        <title>Genetic determinants of endophytism in the Arabidopsis root mycobiome.</title>
        <authorList>
            <person name="Mesny F."/>
            <person name="Miyauchi S."/>
            <person name="Thiergart T."/>
            <person name="Pickel B."/>
            <person name="Atanasova L."/>
            <person name="Karlsson M."/>
            <person name="Huettel B."/>
            <person name="Barry K.W."/>
            <person name="Haridas S."/>
            <person name="Chen C."/>
            <person name="Bauer D."/>
            <person name="Andreopoulos W."/>
            <person name="Pangilinan J."/>
            <person name="LaButti K."/>
            <person name="Riley R."/>
            <person name="Lipzen A."/>
            <person name="Clum A."/>
            <person name="Drula E."/>
            <person name="Henrissat B."/>
            <person name="Kohler A."/>
            <person name="Grigoriev I.V."/>
            <person name="Martin F.M."/>
            <person name="Hacquard S."/>
        </authorList>
    </citation>
    <scope>NUCLEOTIDE SEQUENCE</scope>
    <source>
        <strain evidence="12">MPI-SDFR-AT-0117</strain>
    </source>
</reference>
<dbReference type="Gene3D" id="3.30.200.20">
    <property type="entry name" value="Phosphorylase Kinase, domain 1"/>
    <property type="match status" value="1"/>
</dbReference>
<dbReference type="InterPro" id="IPR051334">
    <property type="entry name" value="SRPK"/>
</dbReference>
<dbReference type="GO" id="GO:0000245">
    <property type="term" value="P:spliceosomal complex assembly"/>
    <property type="evidence" value="ECO:0007669"/>
    <property type="project" value="TreeGrafter"/>
</dbReference>
<evidence type="ECO:0000256" key="9">
    <source>
        <dbReference type="PROSITE-ProRule" id="PRU10141"/>
    </source>
</evidence>
<evidence type="ECO:0000313" key="12">
    <source>
        <dbReference type="EMBL" id="KAH6692402.1"/>
    </source>
</evidence>
<comment type="caution">
    <text evidence="12">The sequence shown here is derived from an EMBL/GenBank/DDBJ whole genome shotgun (WGS) entry which is preliminary data.</text>
</comment>
<dbReference type="InterPro" id="IPR017441">
    <property type="entry name" value="Protein_kinase_ATP_BS"/>
</dbReference>
<keyword evidence="3" id="KW-0808">Transferase</keyword>
<dbReference type="EMBL" id="JAGSXJ010000004">
    <property type="protein sequence ID" value="KAH6692402.1"/>
    <property type="molecule type" value="Genomic_DNA"/>
</dbReference>
<comment type="catalytic activity">
    <reaction evidence="8">
        <text>L-seryl-[protein] + ATP = O-phospho-L-seryl-[protein] + ADP + H(+)</text>
        <dbReference type="Rhea" id="RHEA:17989"/>
        <dbReference type="Rhea" id="RHEA-COMP:9863"/>
        <dbReference type="Rhea" id="RHEA-COMP:11604"/>
        <dbReference type="ChEBI" id="CHEBI:15378"/>
        <dbReference type="ChEBI" id="CHEBI:29999"/>
        <dbReference type="ChEBI" id="CHEBI:30616"/>
        <dbReference type="ChEBI" id="CHEBI:83421"/>
        <dbReference type="ChEBI" id="CHEBI:456216"/>
        <dbReference type="EC" id="2.7.11.1"/>
    </reaction>
</comment>
<evidence type="ECO:0000256" key="7">
    <source>
        <dbReference type="ARBA" id="ARBA00047899"/>
    </source>
</evidence>
<keyword evidence="13" id="KW-1185">Reference proteome</keyword>
<name>A0A9P9AEY1_9PEZI</name>
<evidence type="ECO:0000256" key="5">
    <source>
        <dbReference type="ARBA" id="ARBA00022777"/>
    </source>
</evidence>
<evidence type="ECO:0000256" key="10">
    <source>
        <dbReference type="RuleBase" id="RU000304"/>
    </source>
</evidence>
<dbReference type="PANTHER" id="PTHR47634">
    <property type="entry name" value="PROTEIN KINASE DOMAIN-CONTAINING PROTEIN-RELATED"/>
    <property type="match status" value="1"/>
</dbReference>
<keyword evidence="4 9" id="KW-0547">Nucleotide-binding</keyword>
<dbReference type="InterPro" id="IPR008271">
    <property type="entry name" value="Ser/Thr_kinase_AS"/>
</dbReference>
<keyword evidence="6 9" id="KW-0067">ATP-binding</keyword>
<proteinExistence type="inferred from homology"/>